<evidence type="ECO:0000256" key="1">
    <source>
        <dbReference type="SAM" id="MobiDB-lite"/>
    </source>
</evidence>
<feature type="compositionally biased region" description="Gly residues" evidence="1">
    <location>
        <begin position="474"/>
        <end position="486"/>
    </location>
</feature>
<feature type="compositionally biased region" description="Low complexity" evidence="1">
    <location>
        <begin position="123"/>
        <end position="144"/>
    </location>
</feature>
<dbReference type="KEGG" id="erz:ER308_03630"/>
<dbReference type="Proteomes" id="UP000291469">
    <property type="component" value="Chromosome"/>
</dbReference>
<feature type="compositionally biased region" description="Basic residues" evidence="1">
    <location>
        <begin position="97"/>
        <end position="121"/>
    </location>
</feature>
<dbReference type="AlphaFoldDB" id="A0A411YL33"/>
<dbReference type="PANTHER" id="PTHR31902:SF22">
    <property type="entry name" value="SLL1203 PROTEIN"/>
    <property type="match status" value="1"/>
</dbReference>
<dbReference type="OrthoDB" id="3399139at2"/>
<accession>A0A411YL33</accession>
<evidence type="ECO:0000313" key="3">
    <source>
        <dbReference type="Proteomes" id="UP000291469"/>
    </source>
</evidence>
<gene>
    <name evidence="2" type="ORF">ER308_03630</name>
</gene>
<name>A0A411YL33_9ACTN</name>
<feature type="compositionally biased region" description="Basic residues" evidence="1">
    <location>
        <begin position="7"/>
        <end position="36"/>
    </location>
</feature>
<dbReference type="CDD" id="cd03062">
    <property type="entry name" value="TRX_Fd_Sucrase"/>
    <property type="match status" value="1"/>
</dbReference>
<dbReference type="PANTHER" id="PTHR31902">
    <property type="entry name" value="ACTIN PATCHES DISTAL PROTEIN 1"/>
    <property type="match status" value="1"/>
</dbReference>
<keyword evidence="3" id="KW-1185">Reference proteome</keyword>
<dbReference type="InterPro" id="IPR009737">
    <property type="entry name" value="Aim32/Apd1-like"/>
</dbReference>
<feature type="compositionally biased region" description="Basic residues" evidence="1">
    <location>
        <begin position="72"/>
        <end position="81"/>
    </location>
</feature>
<dbReference type="InterPro" id="IPR036249">
    <property type="entry name" value="Thioredoxin-like_sf"/>
</dbReference>
<dbReference type="SUPFAM" id="SSF52833">
    <property type="entry name" value="Thioredoxin-like"/>
    <property type="match status" value="1"/>
</dbReference>
<evidence type="ECO:0000313" key="2">
    <source>
        <dbReference type="EMBL" id="QBI21893.1"/>
    </source>
</evidence>
<dbReference type="Gene3D" id="3.40.30.10">
    <property type="entry name" value="Glutaredoxin"/>
    <property type="match status" value="1"/>
</dbReference>
<reference evidence="2 3" key="1">
    <citation type="submission" date="2019-01" db="EMBL/GenBank/DDBJ databases">
        <title>Egibacter rhizosphaerae EGI 80759T.</title>
        <authorList>
            <person name="Chen D.-D."/>
            <person name="Tian Y."/>
            <person name="Jiao J.-Y."/>
            <person name="Zhang X.-T."/>
            <person name="Zhang Y.-G."/>
            <person name="Zhang Y."/>
            <person name="Xiao M."/>
            <person name="Shu W.-S."/>
            <person name="Li W.-J."/>
        </authorList>
    </citation>
    <scope>NUCLEOTIDE SEQUENCE [LARGE SCALE GENOMIC DNA]</scope>
    <source>
        <strain evidence="2 3">EGI 80759</strain>
    </source>
</reference>
<feature type="region of interest" description="Disordered" evidence="1">
    <location>
        <begin position="1"/>
        <end position="149"/>
    </location>
</feature>
<dbReference type="Pfam" id="PF06999">
    <property type="entry name" value="Suc_Fer-like"/>
    <property type="match status" value="1"/>
</dbReference>
<evidence type="ECO:0008006" key="4">
    <source>
        <dbReference type="Google" id="ProtNLM"/>
    </source>
</evidence>
<sequence length="486" mass="52478">MDEPARRGRCRPVTRAAARRSQHRRAGRRTARHGPRRGGDRSATGTPSGHPPPVARSHRAHRRHPAGEGRRPPVRGRRGGRPRGAGPRGSAPPGPGPRRRSGARRRCPRTPHPRRPLRPPRRTQPARVRPAPRPGGVAAPGAPRTGRRAVVPCRWSTVSAPGTGATSVRLPRDGCAAHARREDEDPAGTASTVRRWLVVEHPGPWGRDAVTDTRLSEEARAALERAQHESGARVLLARRHGQRGTDGHRILAGVTTARRRWLQRFEVDDLADLATVDWSPLAARRRLPDAEEVDGPQLLVCTHGRHDPCCAEHGRPLARALSAVEPAATWEASHVGGCRFAANLVVLPEGLYYGHVDAHAGPGIVSAHRTGRLSLAHLRGRSNLPFPVQAAEIALRRSTELDGIDDLEVASRTDQGGDVSVVFTGPHGGRWRVTVRTERDQEPRLLSCHGRPAVPPRYEPEITPLAPWDADGSPTGGSPTGGAPSG</sequence>
<dbReference type="EMBL" id="CP036402">
    <property type="protein sequence ID" value="QBI21893.1"/>
    <property type="molecule type" value="Genomic_DNA"/>
</dbReference>
<protein>
    <recommendedName>
        <fullName evidence="4">Sucrase ferredoxin</fullName>
    </recommendedName>
</protein>
<feature type="region of interest" description="Disordered" evidence="1">
    <location>
        <begin position="446"/>
        <end position="486"/>
    </location>
</feature>
<organism evidence="2 3">
    <name type="scientific">Egibacter rhizosphaerae</name>
    <dbReference type="NCBI Taxonomy" id="1670831"/>
    <lineage>
        <taxon>Bacteria</taxon>
        <taxon>Bacillati</taxon>
        <taxon>Actinomycetota</taxon>
        <taxon>Nitriliruptoria</taxon>
        <taxon>Egibacterales</taxon>
        <taxon>Egibacteraceae</taxon>
        <taxon>Egibacter</taxon>
    </lineage>
</organism>
<proteinExistence type="predicted"/>